<name>A0ABR0F0A6_ZASCE</name>
<dbReference type="PANTHER" id="PTHR34598">
    <property type="entry name" value="BLL6449 PROTEIN"/>
    <property type="match status" value="1"/>
</dbReference>
<reference evidence="4 5" key="1">
    <citation type="journal article" date="2023" name="G3 (Bethesda)">
        <title>A chromosome-level genome assembly of Zasmidium syzygii isolated from banana leaves.</title>
        <authorList>
            <person name="van Westerhoven A.C."/>
            <person name="Mehrabi R."/>
            <person name="Talebi R."/>
            <person name="Steentjes M.B.F."/>
            <person name="Corcolon B."/>
            <person name="Chong P.A."/>
            <person name="Kema G.H.J."/>
            <person name="Seidl M.F."/>
        </authorList>
    </citation>
    <scope>NUCLEOTIDE SEQUENCE [LARGE SCALE GENOMIC DNA]</scope>
    <source>
        <strain evidence="4 5">P124</strain>
    </source>
</reference>
<evidence type="ECO:0000256" key="1">
    <source>
        <dbReference type="ARBA" id="ARBA00023002"/>
    </source>
</evidence>
<dbReference type="EMBL" id="JAXOVC010000001">
    <property type="protein sequence ID" value="KAK4507331.1"/>
    <property type="molecule type" value="Genomic_DNA"/>
</dbReference>
<accession>A0ABR0F0A6</accession>
<dbReference type="InterPro" id="IPR044053">
    <property type="entry name" value="AsaB-like"/>
</dbReference>
<dbReference type="Proteomes" id="UP001305779">
    <property type="component" value="Unassembled WGS sequence"/>
</dbReference>
<comment type="similarity">
    <text evidence="2">Belongs to the asaB hydroxylase/desaturase family.</text>
</comment>
<sequence>MSSLRQDLAVEPRPIIDSQSANDSPKVEQTRQDIQVQLQYLKDDPIYQTEKPLQITPNFLDKENRTNVKLAPGQPETIHDVRGRESDFTLDQNGFKYVHAPTRFKDWSSQPRIAEEYLPELETLLRKEVDGCDEIMFYDARIRHADDAGLRVEGLSYNPFAKQVHTDNTEKSVLMKIRNLTEMKADYLLSGRARIINIWRPIKHPVYDCGLAIADGGKLQSDDVMECDRHRQDTGEFWDTMGVIKYRPGFEWYYMSYQDEPDVLLFKNHDTATDVQAQTCLHTAFDLPPHTVPAGSPTRESIEVRALIFTYPENGRRPSASWSMPQPLAESLRQNHLKSVDIEHSITDRLRTDIDESHEVKDAVLLLRRQEIKRLEAIEQALVVEKDILSNELDTAKKQIDIQTGHSEALQLQVQELAQQLKQHEPELRSQVQSLSADLMDARLQLEYLQRSNTNHGSPGIEPDERTILLQQLERADMDAAKWKAEAMGIGSEAVSSVWQASVDEAVRREREKDAFVIDSLRAEIEKLRAGDSCK</sequence>
<feature type="region of interest" description="Disordered" evidence="3">
    <location>
        <begin position="1"/>
        <end position="29"/>
    </location>
</feature>
<proteinExistence type="inferred from homology"/>
<evidence type="ECO:0000256" key="3">
    <source>
        <dbReference type="SAM" id="MobiDB-lite"/>
    </source>
</evidence>
<evidence type="ECO:0000256" key="2">
    <source>
        <dbReference type="ARBA" id="ARBA00023604"/>
    </source>
</evidence>
<organism evidence="4 5">
    <name type="scientific">Zasmidium cellare</name>
    <name type="common">Wine cellar mold</name>
    <name type="synonym">Racodium cellare</name>
    <dbReference type="NCBI Taxonomy" id="395010"/>
    <lineage>
        <taxon>Eukaryota</taxon>
        <taxon>Fungi</taxon>
        <taxon>Dikarya</taxon>
        <taxon>Ascomycota</taxon>
        <taxon>Pezizomycotina</taxon>
        <taxon>Dothideomycetes</taxon>
        <taxon>Dothideomycetidae</taxon>
        <taxon>Mycosphaerellales</taxon>
        <taxon>Mycosphaerellaceae</taxon>
        <taxon>Zasmidium</taxon>
    </lineage>
</organism>
<evidence type="ECO:0000313" key="5">
    <source>
        <dbReference type="Proteomes" id="UP001305779"/>
    </source>
</evidence>
<dbReference type="NCBIfam" id="NF041278">
    <property type="entry name" value="CmcJ_NvfI_EfuI"/>
    <property type="match status" value="1"/>
</dbReference>
<dbReference type="PANTHER" id="PTHR34598:SF3">
    <property type="entry name" value="OXIDOREDUCTASE AN1597"/>
    <property type="match status" value="1"/>
</dbReference>
<keyword evidence="5" id="KW-1185">Reference proteome</keyword>
<protein>
    <submittedName>
        <fullName evidence="4">Uncharacterized protein</fullName>
    </submittedName>
</protein>
<keyword evidence="1" id="KW-0560">Oxidoreductase</keyword>
<evidence type="ECO:0000313" key="4">
    <source>
        <dbReference type="EMBL" id="KAK4507331.1"/>
    </source>
</evidence>
<gene>
    <name evidence="4" type="ORF">PRZ48_001066</name>
</gene>
<comment type="caution">
    <text evidence="4">The sequence shown here is derived from an EMBL/GenBank/DDBJ whole genome shotgun (WGS) entry which is preliminary data.</text>
</comment>